<protein>
    <submittedName>
        <fullName evidence="1">Uncharacterized protein</fullName>
    </submittedName>
</protein>
<dbReference type="STRING" id="54.SAMN02745121_02885"/>
<dbReference type="OrthoDB" id="7432468at2"/>
<accession>A0A1I1XIH6</accession>
<organism evidence="1 2">
    <name type="scientific">Nannocystis exedens</name>
    <dbReference type="NCBI Taxonomy" id="54"/>
    <lineage>
        <taxon>Bacteria</taxon>
        <taxon>Pseudomonadati</taxon>
        <taxon>Myxococcota</taxon>
        <taxon>Polyangia</taxon>
        <taxon>Nannocystales</taxon>
        <taxon>Nannocystaceae</taxon>
        <taxon>Nannocystis</taxon>
    </lineage>
</organism>
<sequence>MHRGLEGDHSTFLDIVPEKVDDKTQEIRGMNDGVIVMCRGERALQHVVAWKDEVEVYEEIRDSRMNDPVAVWCSDRADVRTVADFDGQKLLSYRFGWVKIEDGQEGGCGPQGASYGPGEDGMGDHEFAGELQASGFPFQVSVANVN</sequence>
<reference evidence="2" key="1">
    <citation type="submission" date="2016-10" db="EMBL/GenBank/DDBJ databases">
        <authorList>
            <person name="Varghese N."/>
            <person name="Submissions S."/>
        </authorList>
    </citation>
    <scope>NUCLEOTIDE SEQUENCE [LARGE SCALE GENOMIC DNA]</scope>
    <source>
        <strain evidence="2">ATCC 25963</strain>
    </source>
</reference>
<dbReference type="EMBL" id="FOMX01000008">
    <property type="protein sequence ID" value="SFE07146.1"/>
    <property type="molecule type" value="Genomic_DNA"/>
</dbReference>
<dbReference type="AlphaFoldDB" id="A0A1I1XIH6"/>
<gene>
    <name evidence="1" type="ORF">SAMN02745121_02885</name>
</gene>
<dbReference type="Proteomes" id="UP000199400">
    <property type="component" value="Unassembled WGS sequence"/>
</dbReference>
<name>A0A1I1XIH6_9BACT</name>
<evidence type="ECO:0000313" key="2">
    <source>
        <dbReference type="Proteomes" id="UP000199400"/>
    </source>
</evidence>
<proteinExistence type="predicted"/>
<dbReference type="RefSeq" id="WP_096331260.1">
    <property type="nucleotide sequence ID" value="NZ_FOMX01000008.1"/>
</dbReference>
<evidence type="ECO:0000313" key="1">
    <source>
        <dbReference type="EMBL" id="SFE07146.1"/>
    </source>
</evidence>
<keyword evidence="2" id="KW-1185">Reference proteome</keyword>